<comment type="caution">
    <text evidence="3">The sequence shown here is derived from an EMBL/GenBank/DDBJ whole genome shotgun (WGS) entry which is preliminary data.</text>
</comment>
<sequence length="178" mass="19266">MRAGCGSSSRRERLFFALWPGRDVRARLAAQAAESAGRPVAADGYHMTLAFVGAVEADVRCVLEAGAAGVSEEAFVCVLDEMAWLGAGDIAALAPSHPPPPLLRLAERLQRVVAVATGQVPAHRYRPHVTLARLGARDPRWSPPPAEPVRWAVADYVLCRSRREPPGIYDVLARWPLS</sequence>
<feature type="short sequence motif" description="HXTX 2" evidence="2">
    <location>
        <begin position="128"/>
        <end position="131"/>
    </location>
</feature>
<comment type="function">
    <text evidence="2">Hydrolyzes RNA 2',3'-cyclic phosphodiester to an RNA 2'-phosphomonoester.</text>
</comment>
<keyword evidence="4" id="KW-1185">Reference proteome</keyword>
<protein>
    <recommendedName>
        <fullName evidence="2">RNA 2',3'-cyclic phosphodiesterase</fullName>
        <shortName evidence="2">RNA 2',3'-CPDase</shortName>
        <ecNumber evidence="2">3.1.4.58</ecNumber>
    </recommendedName>
</protein>
<dbReference type="GO" id="GO:0004113">
    <property type="term" value="F:2',3'-cyclic-nucleotide 3'-phosphodiesterase activity"/>
    <property type="evidence" value="ECO:0007669"/>
    <property type="project" value="InterPro"/>
</dbReference>
<dbReference type="SUPFAM" id="SSF55144">
    <property type="entry name" value="LigT-like"/>
    <property type="match status" value="1"/>
</dbReference>
<dbReference type="HAMAP" id="MF_01940">
    <property type="entry name" value="RNA_CPDase"/>
    <property type="match status" value="1"/>
</dbReference>
<gene>
    <name evidence="3" type="ORF">C4900_03540</name>
</gene>
<evidence type="ECO:0000313" key="4">
    <source>
        <dbReference type="Proteomes" id="UP000253250"/>
    </source>
</evidence>
<accession>A0A368HHK4</accession>
<feature type="active site" description="Proton donor" evidence="2">
    <location>
        <position position="46"/>
    </location>
</feature>
<dbReference type="GO" id="GO:0008664">
    <property type="term" value="F:RNA 2',3'-cyclic 3'-phosphodiesterase activity"/>
    <property type="evidence" value="ECO:0007669"/>
    <property type="project" value="UniProtKB-EC"/>
</dbReference>
<dbReference type="AlphaFoldDB" id="A0A368HHK4"/>
<evidence type="ECO:0000256" key="2">
    <source>
        <dbReference type="HAMAP-Rule" id="MF_01940"/>
    </source>
</evidence>
<comment type="similarity">
    <text evidence="2">Belongs to the 2H phosphoesterase superfamily. ThpR family.</text>
</comment>
<dbReference type="PANTHER" id="PTHR35561:SF1">
    <property type="entry name" value="RNA 2',3'-CYCLIC PHOSPHODIESTERASE"/>
    <property type="match status" value="1"/>
</dbReference>
<reference evidence="3 4" key="1">
    <citation type="submission" date="2018-02" db="EMBL/GenBank/DDBJ databases">
        <title>Insights into the biology of acidophilic members of the Acidiferrobacteraceae family derived from comparative genomic analyses.</title>
        <authorList>
            <person name="Issotta F."/>
            <person name="Thyssen C."/>
            <person name="Mena C."/>
            <person name="Moya A."/>
            <person name="Bellenberg S."/>
            <person name="Sproer C."/>
            <person name="Covarrubias P.C."/>
            <person name="Sand W."/>
            <person name="Quatrini R."/>
            <person name="Vera M."/>
        </authorList>
    </citation>
    <scope>NUCLEOTIDE SEQUENCE [LARGE SCALE GENOMIC DNA]</scope>
    <source>
        <strain evidence="4">m-1</strain>
    </source>
</reference>
<proteinExistence type="inferred from homology"/>
<dbReference type="EMBL" id="PSYR01000001">
    <property type="protein sequence ID" value="RCN58844.1"/>
    <property type="molecule type" value="Genomic_DNA"/>
</dbReference>
<dbReference type="PANTHER" id="PTHR35561">
    <property type="entry name" value="RNA 2',3'-CYCLIC PHOSPHODIESTERASE"/>
    <property type="match status" value="1"/>
</dbReference>
<evidence type="ECO:0000313" key="3">
    <source>
        <dbReference type="EMBL" id="RCN58844.1"/>
    </source>
</evidence>
<dbReference type="Proteomes" id="UP000253250">
    <property type="component" value="Unassembled WGS sequence"/>
</dbReference>
<dbReference type="InterPro" id="IPR009097">
    <property type="entry name" value="Cyclic_Pdiesterase"/>
</dbReference>
<dbReference type="Gene3D" id="3.90.1140.10">
    <property type="entry name" value="Cyclic phosphodiesterase"/>
    <property type="match status" value="1"/>
</dbReference>
<comment type="catalytic activity">
    <reaction evidence="2">
        <text>a 3'-end 2',3'-cyclophospho-ribonucleotide-RNA + H2O = a 3'-end 2'-phospho-ribonucleotide-RNA + H(+)</text>
        <dbReference type="Rhea" id="RHEA:11828"/>
        <dbReference type="Rhea" id="RHEA-COMP:10464"/>
        <dbReference type="Rhea" id="RHEA-COMP:17353"/>
        <dbReference type="ChEBI" id="CHEBI:15377"/>
        <dbReference type="ChEBI" id="CHEBI:15378"/>
        <dbReference type="ChEBI" id="CHEBI:83064"/>
        <dbReference type="ChEBI" id="CHEBI:173113"/>
        <dbReference type="EC" id="3.1.4.58"/>
    </reaction>
</comment>
<evidence type="ECO:0000256" key="1">
    <source>
        <dbReference type="ARBA" id="ARBA00022801"/>
    </source>
</evidence>
<name>A0A368HHK4_9GAMM</name>
<feature type="short sequence motif" description="HXTX 1" evidence="2">
    <location>
        <begin position="46"/>
        <end position="49"/>
    </location>
</feature>
<dbReference type="InterPro" id="IPR004175">
    <property type="entry name" value="RNA_CPDase"/>
</dbReference>
<dbReference type="OrthoDB" id="7061261at2"/>
<organism evidence="3 4">
    <name type="scientific">Acidiferrobacter thiooxydans</name>
    <dbReference type="NCBI Taxonomy" id="163359"/>
    <lineage>
        <taxon>Bacteria</taxon>
        <taxon>Pseudomonadati</taxon>
        <taxon>Pseudomonadota</taxon>
        <taxon>Gammaproteobacteria</taxon>
        <taxon>Acidiferrobacterales</taxon>
        <taxon>Acidiferrobacteraceae</taxon>
        <taxon>Acidiferrobacter</taxon>
    </lineage>
</organism>
<keyword evidence="1 2" id="KW-0378">Hydrolase</keyword>
<dbReference type="EC" id="3.1.4.58" evidence="2"/>
<dbReference type="Pfam" id="PF13563">
    <property type="entry name" value="2_5_RNA_ligase2"/>
    <property type="match status" value="1"/>
</dbReference>
<feature type="active site" description="Proton acceptor" evidence="2">
    <location>
        <position position="128"/>
    </location>
</feature>